<accession>A0A4S8LCL7</accession>
<keyword evidence="3" id="KW-1185">Reference proteome</keyword>
<evidence type="ECO:0000256" key="1">
    <source>
        <dbReference type="SAM" id="Phobius"/>
    </source>
</evidence>
<feature type="transmembrane region" description="Helical" evidence="1">
    <location>
        <begin position="52"/>
        <end position="75"/>
    </location>
</feature>
<keyword evidence="1" id="KW-0472">Membrane</keyword>
<evidence type="ECO:0000313" key="3">
    <source>
        <dbReference type="Proteomes" id="UP000297245"/>
    </source>
</evidence>
<name>A0A4S8LCL7_DENBC</name>
<dbReference type="Proteomes" id="UP000297245">
    <property type="component" value="Unassembled WGS sequence"/>
</dbReference>
<dbReference type="AlphaFoldDB" id="A0A4S8LCL7"/>
<feature type="transmembrane region" description="Helical" evidence="1">
    <location>
        <begin position="127"/>
        <end position="150"/>
    </location>
</feature>
<dbReference type="EMBL" id="ML179490">
    <property type="protein sequence ID" value="THU86589.1"/>
    <property type="molecule type" value="Genomic_DNA"/>
</dbReference>
<evidence type="ECO:0000313" key="2">
    <source>
        <dbReference type="EMBL" id="THU86589.1"/>
    </source>
</evidence>
<keyword evidence="1" id="KW-1133">Transmembrane helix</keyword>
<keyword evidence="1" id="KW-0812">Transmembrane</keyword>
<reference evidence="2 3" key="1">
    <citation type="journal article" date="2019" name="Nat. Ecol. Evol.">
        <title>Megaphylogeny resolves global patterns of mushroom evolution.</title>
        <authorList>
            <person name="Varga T."/>
            <person name="Krizsan K."/>
            <person name="Foldi C."/>
            <person name="Dima B."/>
            <person name="Sanchez-Garcia M."/>
            <person name="Sanchez-Ramirez S."/>
            <person name="Szollosi G.J."/>
            <person name="Szarkandi J.G."/>
            <person name="Papp V."/>
            <person name="Albert L."/>
            <person name="Andreopoulos W."/>
            <person name="Angelini C."/>
            <person name="Antonin V."/>
            <person name="Barry K.W."/>
            <person name="Bougher N.L."/>
            <person name="Buchanan P."/>
            <person name="Buyck B."/>
            <person name="Bense V."/>
            <person name="Catcheside P."/>
            <person name="Chovatia M."/>
            <person name="Cooper J."/>
            <person name="Damon W."/>
            <person name="Desjardin D."/>
            <person name="Finy P."/>
            <person name="Geml J."/>
            <person name="Haridas S."/>
            <person name="Hughes K."/>
            <person name="Justo A."/>
            <person name="Karasinski D."/>
            <person name="Kautmanova I."/>
            <person name="Kiss B."/>
            <person name="Kocsube S."/>
            <person name="Kotiranta H."/>
            <person name="LaButti K.M."/>
            <person name="Lechner B.E."/>
            <person name="Liimatainen K."/>
            <person name="Lipzen A."/>
            <person name="Lukacs Z."/>
            <person name="Mihaltcheva S."/>
            <person name="Morgado L.N."/>
            <person name="Niskanen T."/>
            <person name="Noordeloos M.E."/>
            <person name="Ohm R.A."/>
            <person name="Ortiz-Santana B."/>
            <person name="Ovrebo C."/>
            <person name="Racz N."/>
            <person name="Riley R."/>
            <person name="Savchenko A."/>
            <person name="Shiryaev A."/>
            <person name="Soop K."/>
            <person name="Spirin V."/>
            <person name="Szebenyi C."/>
            <person name="Tomsovsky M."/>
            <person name="Tulloss R.E."/>
            <person name="Uehling J."/>
            <person name="Grigoriev I.V."/>
            <person name="Vagvolgyi C."/>
            <person name="Papp T."/>
            <person name="Martin F.M."/>
            <person name="Miettinen O."/>
            <person name="Hibbett D.S."/>
            <person name="Nagy L.G."/>
        </authorList>
    </citation>
    <scope>NUCLEOTIDE SEQUENCE [LARGE SCALE GENOMIC DNA]</scope>
    <source>
        <strain evidence="2 3">CBS 962.96</strain>
    </source>
</reference>
<dbReference type="OrthoDB" id="2744793at2759"/>
<feature type="transmembrane region" description="Helical" evidence="1">
    <location>
        <begin position="162"/>
        <end position="185"/>
    </location>
</feature>
<feature type="transmembrane region" description="Helical" evidence="1">
    <location>
        <begin position="211"/>
        <end position="233"/>
    </location>
</feature>
<feature type="transmembrane region" description="Helical" evidence="1">
    <location>
        <begin position="12"/>
        <end position="40"/>
    </location>
</feature>
<protein>
    <submittedName>
        <fullName evidence="2">Uncharacterized protein</fullName>
    </submittedName>
</protein>
<organism evidence="2 3">
    <name type="scientific">Dendrothele bispora (strain CBS 962.96)</name>
    <dbReference type="NCBI Taxonomy" id="1314807"/>
    <lineage>
        <taxon>Eukaryota</taxon>
        <taxon>Fungi</taxon>
        <taxon>Dikarya</taxon>
        <taxon>Basidiomycota</taxon>
        <taxon>Agaricomycotina</taxon>
        <taxon>Agaricomycetes</taxon>
        <taxon>Agaricomycetidae</taxon>
        <taxon>Agaricales</taxon>
        <taxon>Agaricales incertae sedis</taxon>
        <taxon>Dendrothele</taxon>
    </lineage>
</organism>
<sequence length="343" mass="38251">MANPPEDIGLSIQVWIIGTAITYLVYGVYVTCTCLVFYIIMGNRDPQANARFKLFTLTLVLMFPTTINAIFTPQYNILLATKLGPNPSSQSLTDIIRQFVVIGDRLTYVVGDAIVVWRSWILFPGDLVVQMILTICMLGTTAAIVLDLLMEQHLAINIDSKVLIGIVYLIPPLITHLVTTVLIAYKTYCYYVDIKGNLIASDSSRTRVQKILVLLIESGFIYCIFWTLGVIEFEFTNDTQPAIETFLDEIYSSARPLIAALYPVLIILIAAIEKSDEGSENELSLSQSIRFASRSTNLRIHTNHLEDPEPQSSVTLDNDTQKLVGFCNDNSAISLVINKDARI</sequence>
<proteinExistence type="predicted"/>
<gene>
    <name evidence="2" type="ORF">K435DRAFT_842809</name>
</gene>